<keyword evidence="3" id="KW-1185">Reference proteome</keyword>
<name>A0A5J5KTE8_9MICC</name>
<feature type="non-terminal residue" evidence="2">
    <location>
        <position position="195"/>
    </location>
</feature>
<evidence type="ECO:0000256" key="1">
    <source>
        <dbReference type="SAM" id="MobiDB-lite"/>
    </source>
</evidence>
<protein>
    <submittedName>
        <fullName evidence="2">DUF222 domain-containing protein</fullName>
    </submittedName>
</protein>
<evidence type="ECO:0000313" key="2">
    <source>
        <dbReference type="EMBL" id="KAA9393047.1"/>
    </source>
</evidence>
<feature type="compositionally biased region" description="Gly residues" evidence="1">
    <location>
        <begin position="22"/>
        <end position="37"/>
    </location>
</feature>
<evidence type="ECO:0000313" key="3">
    <source>
        <dbReference type="Proteomes" id="UP000325957"/>
    </source>
</evidence>
<organism evidence="2 3">
    <name type="scientific">Kocuria coralli</name>
    <dbReference type="NCBI Taxonomy" id="1461025"/>
    <lineage>
        <taxon>Bacteria</taxon>
        <taxon>Bacillati</taxon>
        <taxon>Actinomycetota</taxon>
        <taxon>Actinomycetes</taxon>
        <taxon>Micrococcales</taxon>
        <taxon>Micrococcaceae</taxon>
        <taxon>Kocuria</taxon>
    </lineage>
</organism>
<proteinExistence type="predicted"/>
<dbReference type="AlphaFoldDB" id="A0A5J5KTE8"/>
<gene>
    <name evidence="2" type="ORF">FCK90_14050</name>
</gene>
<feature type="region of interest" description="Disordered" evidence="1">
    <location>
        <begin position="1"/>
        <end position="55"/>
    </location>
</feature>
<feature type="compositionally biased region" description="Low complexity" evidence="1">
    <location>
        <begin position="45"/>
        <end position="55"/>
    </location>
</feature>
<sequence length="195" mass="19737">MNGAGQKGFGSFEDAERNGVPSGLGQGPIAGSLGGVEGDGRNNDADAPTPSAACSASAQEPLELSFLDGETARQLVAGIQAAARVEAAARGRLLRLTADLYEAALARRGETLPQRLAAAGPWTAAALAQGSVDVVAGDVAAEIAVALMLPAGTARATVAEALIFATDLPRTLAALEAGEITWAQARVILTHWRAI</sequence>
<accession>A0A5J5KTE8</accession>
<dbReference type="Proteomes" id="UP000325957">
    <property type="component" value="Unassembled WGS sequence"/>
</dbReference>
<comment type="caution">
    <text evidence="2">The sequence shown here is derived from an EMBL/GenBank/DDBJ whole genome shotgun (WGS) entry which is preliminary data.</text>
</comment>
<dbReference type="EMBL" id="SZWF01000030">
    <property type="protein sequence ID" value="KAA9393047.1"/>
    <property type="molecule type" value="Genomic_DNA"/>
</dbReference>
<reference evidence="2 3" key="1">
    <citation type="submission" date="2019-05" db="EMBL/GenBank/DDBJ databases">
        <title>Kocuria coralli sp. nov., a novel actinobacterium isolated from coral reef seawater.</title>
        <authorList>
            <person name="Li J."/>
        </authorList>
    </citation>
    <scope>NUCLEOTIDE SEQUENCE [LARGE SCALE GENOMIC DNA]</scope>
    <source>
        <strain evidence="2 3">SCSIO 13007</strain>
    </source>
</reference>